<evidence type="ECO:0000256" key="8">
    <source>
        <dbReference type="PIRNR" id="PIRNR005091"/>
    </source>
</evidence>
<evidence type="ECO:0000256" key="3">
    <source>
        <dbReference type="ARBA" id="ARBA00009983"/>
    </source>
</evidence>
<gene>
    <name evidence="11" type="ORF">ACFSC9_12485</name>
</gene>
<evidence type="ECO:0000256" key="2">
    <source>
        <dbReference type="ARBA" id="ARBA00004936"/>
    </source>
</evidence>
<keyword evidence="5 9" id="KW-0812">Transmembrane</keyword>
<feature type="transmembrane region" description="Helical" evidence="9">
    <location>
        <begin position="192"/>
        <end position="212"/>
    </location>
</feature>
<keyword evidence="12" id="KW-1185">Reference proteome</keyword>
<keyword evidence="11" id="KW-0808">Transferase</keyword>
<organism evidence="11 12">
    <name type="scientific">Paenibacillus wenxiniae</name>
    <dbReference type="NCBI Taxonomy" id="1636843"/>
    <lineage>
        <taxon>Bacteria</taxon>
        <taxon>Bacillati</taxon>
        <taxon>Bacillota</taxon>
        <taxon>Bacilli</taxon>
        <taxon>Bacillales</taxon>
        <taxon>Paenibacillaceae</taxon>
        <taxon>Paenibacillus</taxon>
    </lineage>
</organism>
<comment type="pathway">
    <text evidence="2">Cell wall biogenesis; lipoteichoic acid biosynthesis.</text>
</comment>
<dbReference type="InterPro" id="IPR012160">
    <property type="entry name" value="LtaS-like"/>
</dbReference>
<protein>
    <submittedName>
        <fullName evidence="11">LTA synthase family protein</fullName>
        <ecNumber evidence="11">2.7.8.-</ecNumber>
    </submittedName>
</protein>
<feature type="domain" description="Sulfatase N-terminal" evidence="10">
    <location>
        <begin position="297"/>
        <end position="584"/>
    </location>
</feature>
<evidence type="ECO:0000259" key="10">
    <source>
        <dbReference type="Pfam" id="PF00884"/>
    </source>
</evidence>
<proteinExistence type="inferred from homology"/>
<accession>A0ABW4RJ68</accession>
<dbReference type="InterPro" id="IPR050448">
    <property type="entry name" value="OpgB/LTA_synthase_biosynth"/>
</dbReference>
<dbReference type="SUPFAM" id="SSF53649">
    <property type="entry name" value="Alkaline phosphatase-like"/>
    <property type="match status" value="1"/>
</dbReference>
<evidence type="ECO:0000313" key="12">
    <source>
        <dbReference type="Proteomes" id="UP001597233"/>
    </source>
</evidence>
<evidence type="ECO:0000313" key="11">
    <source>
        <dbReference type="EMBL" id="MFD1886341.1"/>
    </source>
</evidence>
<keyword evidence="7 8" id="KW-0472">Membrane</keyword>
<dbReference type="EC" id="2.7.8.-" evidence="11"/>
<evidence type="ECO:0000256" key="4">
    <source>
        <dbReference type="ARBA" id="ARBA00022475"/>
    </source>
</evidence>
<feature type="transmembrane region" description="Helical" evidence="9">
    <location>
        <begin position="136"/>
        <end position="158"/>
    </location>
</feature>
<sequence length="680" mass="77192">MESFNSGSQQPRWVQRLLWPLAPIQIIYWIFLIIILEKLMYLQSNIHLPNIDMNDLDKVTAVGSIILASFWVMWLPKRGRIIALIVLDVLLSLLIFADLVYFRYFQDFITIPVLMQAGQVESLGGSIRELLSVKDLWLFADVILLAVVGITLLILRILRIVRGRSRSDRRASSAYRASHRTSMIAGNQRKRLTIGFARGAVLLLLGCILTFGPIKYATSTWATGLFAGNWWNMSLYNVTGLLGFHGYDIYRYADDHFGNGNQLSAAQTDEIKQWFDAKQSGRAKAGDDKLFGAYKDSNVIVIQGEAFMNFVVGKSYNGQEITPNMNRLMKESMYFSQYYHQTGQGRTSDADIGSNASLHPLPTGSVFTRYADHQYDTMPTILSKQGYDSYVFHAYEPSFWNRSVMYQNMGYKQFFSKNDFTIDEPLGWSLGDKSFFRQSVEKMSGLKQPFYSFMITLSSHHPYTLPPSVQELDMGDLSGTTFGDYIQALHYVDAALGEMESELKEKGLWDKTILVFYGDHDNSLKEKEPMEQFLGKPVSDLDMEQFMNQVPMLIHLPDGAHAGTYDIPAGQLDMTPSLLHLLGVNASPYYLMGNDMFNNKEKKLVVLRTGAFSDGTIFYIPSADGVFEHGTAYDLKTRQTTDIERARAGFEEAQKRLNISDELIMGDLIRQFHDEQAQTK</sequence>
<dbReference type="InterPro" id="IPR017850">
    <property type="entry name" value="Alkaline_phosphatase_core_sf"/>
</dbReference>
<dbReference type="Gene3D" id="3.40.720.10">
    <property type="entry name" value="Alkaline Phosphatase, subunit A"/>
    <property type="match status" value="1"/>
</dbReference>
<dbReference type="CDD" id="cd16015">
    <property type="entry name" value="LTA_synthase"/>
    <property type="match status" value="1"/>
</dbReference>
<dbReference type="PIRSF" id="PIRSF005091">
    <property type="entry name" value="Mmb_sulf_HI1246"/>
    <property type="match status" value="1"/>
</dbReference>
<dbReference type="PANTHER" id="PTHR47371:SF3">
    <property type="entry name" value="PHOSPHOGLYCEROL TRANSFERASE I"/>
    <property type="match status" value="1"/>
</dbReference>
<dbReference type="Proteomes" id="UP001597233">
    <property type="component" value="Unassembled WGS sequence"/>
</dbReference>
<evidence type="ECO:0000256" key="5">
    <source>
        <dbReference type="ARBA" id="ARBA00022692"/>
    </source>
</evidence>
<feature type="transmembrane region" description="Helical" evidence="9">
    <location>
        <begin position="81"/>
        <end position="102"/>
    </location>
</feature>
<dbReference type="Pfam" id="PF00884">
    <property type="entry name" value="Sulfatase"/>
    <property type="match status" value="1"/>
</dbReference>
<keyword evidence="4 8" id="KW-1003">Cell membrane</keyword>
<evidence type="ECO:0000256" key="9">
    <source>
        <dbReference type="SAM" id="Phobius"/>
    </source>
</evidence>
<keyword evidence="6 9" id="KW-1133">Transmembrane helix</keyword>
<evidence type="ECO:0000256" key="7">
    <source>
        <dbReference type="ARBA" id="ARBA00023136"/>
    </source>
</evidence>
<dbReference type="InterPro" id="IPR000917">
    <property type="entry name" value="Sulfatase_N"/>
</dbReference>
<comment type="subcellular location">
    <subcellularLocation>
        <location evidence="1">Cell membrane</location>
        <topology evidence="1">Multi-pass membrane protein</topology>
    </subcellularLocation>
</comment>
<dbReference type="PANTHER" id="PTHR47371">
    <property type="entry name" value="LIPOTEICHOIC ACID SYNTHASE"/>
    <property type="match status" value="1"/>
</dbReference>
<dbReference type="GO" id="GO:0016740">
    <property type="term" value="F:transferase activity"/>
    <property type="evidence" value="ECO:0007669"/>
    <property type="project" value="UniProtKB-KW"/>
</dbReference>
<dbReference type="EMBL" id="JBHUEH010000014">
    <property type="protein sequence ID" value="MFD1886341.1"/>
    <property type="molecule type" value="Genomic_DNA"/>
</dbReference>
<dbReference type="Gene3D" id="3.30.1120.170">
    <property type="match status" value="1"/>
</dbReference>
<evidence type="ECO:0000256" key="1">
    <source>
        <dbReference type="ARBA" id="ARBA00004651"/>
    </source>
</evidence>
<name>A0ABW4RJ68_9BACL</name>
<dbReference type="RefSeq" id="WP_347323318.1">
    <property type="nucleotide sequence ID" value="NZ_JBCGUH010000001.1"/>
</dbReference>
<comment type="caution">
    <text evidence="11">The sequence shown here is derived from an EMBL/GenBank/DDBJ whole genome shotgun (WGS) entry which is preliminary data.</text>
</comment>
<feature type="transmembrane region" description="Helical" evidence="9">
    <location>
        <begin position="17"/>
        <end position="36"/>
    </location>
</feature>
<evidence type="ECO:0000256" key="6">
    <source>
        <dbReference type="ARBA" id="ARBA00022989"/>
    </source>
</evidence>
<feature type="transmembrane region" description="Helical" evidence="9">
    <location>
        <begin position="56"/>
        <end position="74"/>
    </location>
</feature>
<reference evidence="12" key="1">
    <citation type="journal article" date="2019" name="Int. J. Syst. Evol. Microbiol.">
        <title>The Global Catalogue of Microorganisms (GCM) 10K type strain sequencing project: providing services to taxonomists for standard genome sequencing and annotation.</title>
        <authorList>
            <consortium name="The Broad Institute Genomics Platform"/>
            <consortium name="The Broad Institute Genome Sequencing Center for Infectious Disease"/>
            <person name="Wu L."/>
            <person name="Ma J."/>
        </authorList>
    </citation>
    <scope>NUCLEOTIDE SEQUENCE [LARGE SCALE GENOMIC DNA]</scope>
    <source>
        <strain evidence="12">CCUG 54950</strain>
    </source>
</reference>
<comment type="similarity">
    <text evidence="3 8">Belongs to the LTA synthase family.</text>
</comment>